<dbReference type="PROSITE" id="PS51257">
    <property type="entry name" value="PROKAR_LIPOPROTEIN"/>
    <property type="match status" value="1"/>
</dbReference>
<name>A0A0D8FT10_9ACTN</name>
<proteinExistence type="predicted"/>
<dbReference type="Gene3D" id="2.50.20.20">
    <property type="match status" value="1"/>
</dbReference>
<gene>
    <name evidence="2" type="ORF">FEAC_17750</name>
</gene>
<protein>
    <recommendedName>
        <fullName evidence="4">Lipoprotein</fullName>
    </recommendedName>
</protein>
<dbReference type="RefSeq" id="WP_035391852.1">
    <property type="nucleotide sequence ID" value="NZ_JQKF01000062.1"/>
</dbReference>
<evidence type="ECO:0000256" key="1">
    <source>
        <dbReference type="SAM" id="SignalP"/>
    </source>
</evidence>
<keyword evidence="3" id="KW-1185">Reference proteome</keyword>
<feature type="signal peptide" evidence="1">
    <location>
        <begin position="1"/>
        <end position="19"/>
    </location>
</feature>
<accession>A0A0D8FT10</accession>
<dbReference type="Proteomes" id="UP000032336">
    <property type="component" value="Unassembled WGS sequence"/>
</dbReference>
<dbReference type="AlphaFoldDB" id="A0A0D8FT10"/>
<evidence type="ECO:0008006" key="4">
    <source>
        <dbReference type="Google" id="ProtNLM"/>
    </source>
</evidence>
<keyword evidence="1" id="KW-0732">Signal</keyword>
<reference evidence="2 3" key="1">
    <citation type="submission" date="2015-01" db="EMBL/GenBank/DDBJ databases">
        <title>Draft genome of the acidophilic iron oxidizer Ferrimicrobium acidiphilum strain T23.</title>
        <authorList>
            <person name="Poehlein A."/>
            <person name="Eisen S."/>
            <person name="Schloemann M."/>
            <person name="Johnson B.D."/>
            <person name="Daniel R."/>
            <person name="Muehling M."/>
        </authorList>
    </citation>
    <scope>NUCLEOTIDE SEQUENCE [LARGE SCALE GENOMIC DNA]</scope>
    <source>
        <strain evidence="2 3">T23</strain>
    </source>
</reference>
<comment type="caution">
    <text evidence="2">The sequence shown here is derived from an EMBL/GenBank/DDBJ whole genome shotgun (WGS) entry which is preliminary data.</text>
</comment>
<dbReference type="EMBL" id="JXUW01000016">
    <property type="protein sequence ID" value="KJE76415.1"/>
    <property type="molecule type" value="Genomic_DNA"/>
</dbReference>
<feature type="chain" id="PRO_5039428746" description="Lipoprotein" evidence="1">
    <location>
        <begin position="20"/>
        <end position="307"/>
    </location>
</feature>
<sequence>MRRIVLPVTAIAVLPLVLAACGSTSTTSSKTATNTSSQTGAARISPQAAVDASYHAAGASPTSFHVNETVGIVVNGKNYRGSTISGDVYSDPSNPAATYASLTENLSALNKSEGSMLMLLKNDKLYINAGGIHGSGLSVTSGWKVISLQTYANNIDSMASNQITPTAIKSPQSGLLTALVGSAKITADGSSIVGGQAVNVYTATAPYTKLIPAMAKSKGVLSSSLGAVLSAHHAPGNAKLTIETTKSTNRIADVNGVFAATFAPVKGSSVKYHFVIIRVQQQYSNYGVKFTVNAPASAKPITSLKQL</sequence>
<evidence type="ECO:0000313" key="3">
    <source>
        <dbReference type="Proteomes" id="UP000032336"/>
    </source>
</evidence>
<organism evidence="2 3">
    <name type="scientific">Ferrimicrobium acidiphilum DSM 19497</name>
    <dbReference type="NCBI Taxonomy" id="1121877"/>
    <lineage>
        <taxon>Bacteria</taxon>
        <taxon>Bacillati</taxon>
        <taxon>Actinomycetota</taxon>
        <taxon>Acidimicrobiia</taxon>
        <taxon>Acidimicrobiales</taxon>
        <taxon>Acidimicrobiaceae</taxon>
        <taxon>Ferrimicrobium</taxon>
    </lineage>
</organism>
<evidence type="ECO:0000313" key="2">
    <source>
        <dbReference type="EMBL" id="KJE76415.1"/>
    </source>
</evidence>
<dbReference type="GeneID" id="78372923"/>